<accession>A0A4R0RFE6</accession>
<dbReference type="AlphaFoldDB" id="A0A4R0RFE6"/>
<proteinExistence type="predicted"/>
<dbReference type="OrthoDB" id="65590at2759"/>
<evidence type="ECO:0000313" key="2">
    <source>
        <dbReference type="Proteomes" id="UP000292702"/>
    </source>
</evidence>
<reference evidence="1 2" key="1">
    <citation type="submission" date="2018-11" db="EMBL/GenBank/DDBJ databases">
        <title>Genome assembly of Steccherinum ochraceum LE-BIN_3174, the white-rot fungus of the Steccherinaceae family (The Residual Polyporoid clade, Polyporales, Basidiomycota).</title>
        <authorList>
            <person name="Fedorova T.V."/>
            <person name="Glazunova O.A."/>
            <person name="Landesman E.O."/>
            <person name="Moiseenko K.V."/>
            <person name="Psurtseva N.V."/>
            <person name="Savinova O.S."/>
            <person name="Shakhova N.V."/>
            <person name="Tyazhelova T.V."/>
            <person name="Vasina D.V."/>
        </authorList>
    </citation>
    <scope>NUCLEOTIDE SEQUENCE [LARGE SCALE GENOMIC DNA]</scope>
    <source>
        <strain evidence="1 2">LE-BIN_3174</strain>
    </source>
</reference>
<keyword evidence="2" id="KW-1185">Reference proteome</keyword>
<evidence type="ECO:0008006" key="3">
    <source>
        <dbReference type="Google" id="ProtNLM"/>
    </source>
</evidence>
<dbReference type="InterPro" id="IPR052922">
    <property type="entry name" value="Cytidylate_Kinase-2"/>
</dbReference>
<dbReference type="EMBL" id="RWJN01000302">
    <property type="protein sequence ID" value="TCD63379.1"/>
    <property type="molecule type" value="Genomic_DNA"/>
</dbReference>
<protein>
    <recommendedName>
        <fullName evidence="3">Adenylate kinase</fullName>
    </recommendedName>
</protein>
<evidence type="ECO:0000313" key="1">
    <source>
        <dbReference type="EMBL" id="TCD63379.1"/>
    </source>
</evidence>
<dbReference type="InterPro" id="IPR027417">
    <property type="entry name" value="P-loop_NTPase"/>
</dbReference>
<dbReference type="CDD" id="cd02019">
    <property type="entry name" value="NK"/>
    <property type="match status" value="1"/>
</dbReference>
<dbReference type="Proteomes" id="UP000292702">
    <property type="component" value="Unassembled WGS sequence"/>
</dbReference>
<dbReference type="SUPFAM" id="SSF52540">
    <property type="entry name" value="P-loop containing nucleoside triphosphate hydrolases"/>
    <property type="match status" value="1"/>
</dbReference>
<organism evidence="1 2">
    <name type="scientific">Steccherinum ochraceum</name>
    <dbReference type="NCBI Taxonomy" id="92696"/>
    <lineage>
        <taxon>Eukaryota</taxon>
        <taxon>Fungi</taxon>
        <taxon>Dikarya</taxon>
        <taxon>Basidiomycota</taxon>
        <taxon>Agaricomycotina</taxon>
        <taxon>Agaricomycetes</taxon>
        <taxon>Polyporales</taxon>
        <taxon>Steccherinaceae</taxon>
        <taxon>Steccherinum</taxon>
    </lineage>
</organism>
<name>A0A4R0RFE6_9APHY</name>
<dbReference type="Gene3D" id="3.40.50.300">
    <property type="entry name" value="P-loop containing nucleotide triphosphate hydrolases"/>
    <property type="match status" value="1"/>
</dbReference>
<gene>
    <name evidence="1" type="ORF">EIP91_005610</name>
</gene>
<sequence>MSTDQVALNPPLRGDGQGNYRILITGNSGTGKSTLGSDLESLLDIPLVSLDKIFWRPGWLQTPDDEFRSAVVAVLTRSEASWIVDGNYARKLGTLVQDLATDIIWLDPPLILYFPRLCYRTVLRLLKIAPPCSPGCQEDYREVFFSKKSILWWCLSSHRRIRAREAQLLPVEGIHVGGKRRRIGGWGRELKVWKRDVRDMVRAQ</sequence>
<comment type="caution">
    <text evidence="1">The sequence shown here is derived from an EMBL/GenBank/DDBJ whole genome shotgun (WGS) entry which is preliminary data.</text>
</comment>
<dbReference type="PANTHER" id="PTHR37816:SF1">
    <property type="entry name" value="TOXIN"/>
    <property type="match status" value="1"/>
</dbReference>
<dbReference type="PANTHER" id="PTHR37816">
    <property type="entry name" value="YALI0E33011P"/>
    <property type="match status" value="1"/>
</dbReference>